<dbReference type="PANTHER" id="PTHR30204:SF97">
    <property type="entry name" value="MERR FAMILY REGULATORY PROTEIN"/>
    <property type="match status" value="1"/>
</dbReference>
<evidence type="ECO:0000259" key="2">
    <source>
        <dbReference type="PROSITE" id="PS50937"/>
    </source>
</evidence>
<dbReference type="PROSITE" id="PS00552">
    <property type="entry name" value="HTH_MERR_1"/>
    <property type="match status" value="1"/>
</dbReference>
<evidence type="ECO:0000256" key="1">
    <source>
        <dbReference type="ARBA" id="ARBA00023125"/>
    </source>
</evidence>
<comment type="caution">
    <text evidence="3">The sequence shown here is derived from an EMBL/GenBank/DDBJ whole genome shotgun (WGS) entry which is preliminary data.</text>
</comment>
<dbReference type="InterPro" id="IPR009061">
    <property type="entry name" value="DNA-bd_dom_put_sf"/>
</dbReference>
<keyword evidence="4" id="KW-1185">Reference proteome</keyword>
<dbReference type="AlphaFoldDB" id="A0A838AEA7"/>
<evidence type="ECO:0000313" key="3">
    <source>
        <dbReference type="EMBL" id="MBA0127485.1"/>
    </source>
</evidence>
<dbReference type="Gene3D" id="1.10.1660.10">
    <property type="match status" value="1"/>
</dbReference>
<gene>
    <name evidence="3" type="ORF">H0B56_18220</name>
</gene>
<keyword evidence="1" id="KW-0238">DNA-binding</keyword>
<dbReference type="PRINTS" id="PR00040">
    <property type="entry name" value="HTHMERR"/>
</dbReference>
<evidence type="ECO:0000313" key="4">
    <source>
        <dbReference type="Proteomes" id="UP000582974"/>
    </source>
</evidence>
<dbReference type="GO" id="GO:0003677">
    <property type="term" value="F:DNA binding"/>
    <property type="evidence" value="ECO:0007669"/>
    <property type="project" value="UniProtKB-KW"/>
</dbReference>
<dbReference type="Pfam" id="PF13411">
    <property type="entry name" value="MerR_1"/>
    <property type="match status" value="1"/>
</dbReference>
<reference evidence="3 4" key="1">
    <citation type="submission" date="2020-07" db="EMBL/GenBank/DDBJ databases">
        <title>Genome of Haloechinothrix sp.</title>
        <authorList>
            <person name="Tang S.-K."/>
            <person name="Yang L."/>
            <person name="Zhu W.-Y."/>
        </authorList>
    </citation>
    <scope>NUCLEOTIDE SEQUENCE [LARGE SCALE GENOMIC DNA]</scope>
    <source>
        <strain evidence="3 4">YIM 98757</strain>
    </source>
</reference>
<feature type="domain" description="HTH merR-type" evidence="2">
    <location>
        <begin position="4"/>
        <end position="72"/>
    </location>
</feature>
<dbReference type="InterPro" id="IPR000551">
    <property type="entry name" value="MerR-type_HTH_dom"/>
</dbReference>
<organism evidence="3 4">
    <name type="scientific">Haloechinothrix aidingensis</name>
    <dbReference type="NCBI Taxonomy" id="2752311"/>
    <lineage>
        <taxon>Bacteria</taxon>
        <taxon>Bacillati</taxon>
        <taxon>Actinomycetota</taxon>
        <taxon>Actinomycetes</taxon>
        <taxon>Pseudonocardiales</taxon>
        <taxon>Pseudonocardiaceae</taxon>
        <taxon>Haloechinothrix</taxon>
    </lineage>
</organism>
<dbReference type="RefSeq" id="WP_180894305.1">
    <property type="nucleotide sequence ID" value="NZ_JACCKD010000007.1"/>
</dbReference>
<dbReference type="SUPFAM" id="SSF46955">
    <property type="entry name" value="Putative DNA-binding domain"/>
    <property type="match status" value="1"/>
</dbReference>
<protein>
    <submittedName>
        <fullName evidence="3">MerR family transcriptional regulator</fullName>
    </submittedName>
</protein>
<dbReference type="InterPro" id="IPR047057">
    <property type="entry name" value="MerR_fam"/>
</dbReference>
<dbReference type="PANTHER" id="PTHR30204">
    <property type="entry name" value="REDOX-CYCLING DRUG-SENSING TRANSCRIPTIONAL ACTIVATOR SOXR"/>
    <property type="match status" value="1"/>
</dbReference>
<name>A0A838AEA7_9PSEU</name>
<dbReference type="SMART" id="SM00422">
    <property type="entry name" value="HTH_MERR"/>
    <property type="match status" value="1"/>
</dbReference>
<dbReference type="Proteomes" id="UP000582974">
    <property type="component" value="Unassembled WGS sequence"/>
</dbReference>
<dbReference type="EMBL" id="JACCKD010000007">
    <property type="protein sequence ID" value="MBA0127485.1"/>
    <property type="molecule type" value="Genomic_DNA"/>
</dbReference>
<proteinExistence type="predicted"/>
<sequence length="126" mass="13679">MAGTLSIGEVARRTGVAGSALRYYERLGLITAEGRDGRGRFYRPEVLVRLRVIGYFRQAGCTLEEISELLSSGDGWHALAHRKRADLEAGIRALRQAQELIDAALECGCADLEGCSAHHDSTSHPA</sequence>
<accession>A0A838AEA7</accession>
<dbReference type="PROSITE" id="PS50937">
    <property type="entry name" value="HTH_MERR_2"/>
    <property type="match status" value="1"/>
</dbReference>
<dbReference type="GO" id="GO:0003700">
    <property type="term" value="F:DNA-binding transcription factor activity"/>
    <property type="evidence" value="ECO:0007669"/>
    <property type="project" value="InterPro"/>
</dbReference>